<evidence type="ECO:0000256" key="1">
    <source>
        <dbReference type="ARBA" id="ARBA00008136"/>
    </source>
</evidence>
<dbReference type="SUPFAM" id="SSF143081">
    <property type="entry name" value="BB1717-like"/>
    <property type="match status" value="1"/>
</dbReference>
<evidence type="ECO:0000256" key="3">
    <source>
        <dbReference type="ARBA" id="ARBA00022763"/>
    </source>
</evidence>
<evidence type="ECO:0000256" key="7">
    <source>
        <dbReference type="ARBA" id="ARBA00023239"/>
    </source>
</evidence>
<protein>
    <recommendedName>
        <fullName evidence="8">Abasic site processing protein</fullName>
        <ecNumber evidence="8">3.4.-.-</ecNumber>
    </recommendedName>
</protein>
<evidence type="ECO:0000256" key="4">
    <source>
        <dbReference type="ARBA" id="ARBA00022801"/>
    </source>
</evidence>
<gene>
    <name evidence="10" type="ORF">PGB34_06080</name>
</gene>
<dbReference type="AlphaFoldDB" id="A0AAE3N6S8"/>
<keyword evidence="2 8" id="KW-0645">Protease</keyword>
<dbReference type="InterPro" id="IPR036590">
    <property type="entry name" value="SRAP-like"/>
</dbReference>
<organism evidence="10 11">
    <name type="scientific">Xenophilus arseniciresistens</name>
    <dbReference type="NCBI Taxonomy" id="1283306"/>
    <lineage>
        <taxon>Bacteria</taxon>
        <taxon>Pseudomonadati</taxon>
        <taxon>Pseudomonadota</taxon>
        <taxon>Betaproteobacteria</taxon>
        <taxon>Burkholderiales</taxon>
        <taxon>Comamonadaceae</taxon>
        <taxon>Xenophilus</taxon>
    </lineage>
</organism>
<keyword evidence="3" id="KW-0227">DNA damage</keyword>
<evidence type="ECO:0000313" key="10">
    <source>
        <dbReference type="EMBL" id="MDA7415928.1"/>
    </source>
</evidence>
<dbReference type="InterPro" id="IPR003738">
    <property type="entry name" value="SRAP"/>
</dbReference>
<keyword evidence="5" id="KW-0190">Covalent protein-DNA linkage</keyword>
<feature type="region of interest" description="Disordered" evidence="9">
    <location>
        <begin position="210"/>
        <end position="238"/>
    </location>
</feature>
<reference evidence="10" key="1">
    <citation type="submission" date="2023-01" db="EMBL/GenBank/DDBJ databases">
        <title>Xenophilus mangrovi sp. nov., isolated from soil of Mangrove nature reserve.</title>
        <authorList>
            <person name="Xu S."/>
            <person name="Liu Z."/>
            <person name="Xu Y."/>
        </authorList>
    </citation>
    <scope>NUCLEOTIDE SEQUENCE</scope>
    <source>
        <strain evidence="10">YW8</strain>
    </source>
</reference>
<keyword evidence="11" id="KW-1185">Reference proteome</keyword>
<evidence type="ECO:0000256" key="8">
    <source>
        <dbReference type="RuleBase" id="RU364100"/>
    </source>
</evidence>
<dbReference type="EMBL" id="JAQIPB010000002">
    <property type="protein sequence ID" value="MDA7415928.1"/>
    <property type="molecule type" value="Genomic_DNA"/>
</dbReference>
<dbReference type="PANTHER" id="PTHR13604">
    <property type="entry name" value="DC12-RELATED"/>
    <property type="match status" value="1"/>
</dbReference>
<dbReference type="GO" id="GO:0008233">
    <property type="term" value="F:peptidase activity"/>
    <property type="evidence" value="ECO:0007669"/>
    <property type="project" value="UniProtKB-KW"/>
</dbReference>
<dbReference type="GO" id="GO:0006508">
    <property type="term" value="P:proteolysis"/>
    <property type="evidence" value="ECO:0007669"/>
    <property type="project" value="UniProtKB-KW"/>
</dbReference>
<dbReference type="Pfam" id="PF02586">
    <property type="entry name" value="SRAP"/>
    <property type="match status" value="1"/>
</dbReference>
<name>A0AAE3N6S8_9BURK</name>
<comment type="similarity">
    <text evidence="1 8">Belongs to the SOS response-associated peptidase family.</text>
</comment>
<evidence type="ECO:0000256" key="2">
    <source>
        <dbReference type="ARBA" id="ARBA00022670"/>
    </source>
</evidence>
<keyword evidence="6" id="KW-0238">DNA-binding</keyword>
<evidence type="ECO:0000256" key="5">
    <source>
        <dbReference type="ARBA" id="ARBA00023124"/>
    </source>
</evidence>
<dbReference type="PANTHER" id="PTHR13604:SF0">
    <property type="entry name" value="ABASIC SITE PROCESSING PROTEIN HMCES"/>
    <property type="match status" value="1"/>
</dbReference>
<sequence>MTSRCDSLQTPSLYPEAFGVAPPDVLGDKRMRPRQPAFMLWRGLPADNPAQPAPARLLAAAQWGLVPHWVKSESDGKLRAPKLVEARSETVTTSRAFRDAWLQGQRCIVPVMAFYADDWRSGKAVPTRIWRTDGRPMGVAGLWARWLGPEGQALLSFALLTVNANGHGLMHRYRPPGNDAHMPVLLNEGAYDAWLDARVEKAKEFMRPYPAQSLTANPVQDKGGSGGPHHSRLPPQLR</sequence>
<accession>A0AAE3N6S8</accession>
<evidence type="ECO:0000256" key="6">
    <source>
        <dbReference type="ARBA" id="ARBA00023125"/>
    </source>
</evidence>
<keyword evidence="4 8" id="KW-0378">Hydrolase</keyword>
<dbReference type="GO" id="GO:0106300">
    <property type="term" value="P:protein-DNA covalent cross-linking repair"/>
    <property type="evidence" value="ECO:0007669"/>
    <property type="project" value="InterPro"/>
</dbReference>
<evidence type="ECO:0000313" key="11">
    <source>
        <dbReference type="Proteomes" id="UP001212602"/>
    </source>
</evidence>
<evidence type="ECO:0000256" key="9">
    <source>
        <dbReference type="SAM" id="MobiDB-lite"/>
    </source>
</evidence>
<dbReference type="EC" id="3.4.-.-" evidence="8"/>
<dbReference type="GO" id="GO:0016829">
    <property type="term" value="F:lyase activity"/>
    <property type="evidence" value="ECO:0007669"/>
    <property type="project" value="UniProtKB-KW"/>
</dbReference>
<keyword evidence="7" id="KW-0456">Lyase</keyword>
<dbReference type="RefSeq" id="WP_271427170.1">
    <property type="nucleotide sequence ID" value="NZ_JAQIPB010000002.1"/>
</dbReference>
<dbReference type="Proteomes" id="UP001212602">
    <property type="component" value="Unassembled WGS sequence"/>
</dbReference>
<comment type="caution">
    <text evidence="10">The sequence shown here is derived from an EMBL/GenBank/DDBJ whole genome shotgun (WGS) entry which is preliminary data.</text>
</comment>
<proteinExistence type="inferred from homology"/>
<dbReference type="GO" id="GO:0003697">
    <property type="term" value="F:single-stranded DNA binding"/>
    <property type="evidence" value="ECO:0007669"/>
    <property type="project" value="InterPro"/>
</dbReference>
<dbReference type="Gene3D" id="3.90.1680.10">
    <property type="entry name" value="SOS response associated peptidase-like"/>
    <property type="match status" value="1"/>
</dbReference>